<dbReference type="SUPFAM" id="SSF52172">
    <property type="entry name" value="CheY-like"/>
    <property type="match status" value="1"/>
</dbReference>
<dbReference type="SUPFAM" id="SSF55073">
    <property type="entry name" value="Nucleotide cyclase"/>
    <property type="match status" value="1"/>
</dbReference>
<dbReference type="InterPro" id="IPR052155">
    <property type="entry name" value="Biofilm_reg_signaling"/>
</dbReference>
<dbReference type="CDD" id="cd01948">
    <property type="entry name" value="EAL"/>
    <property type="match status" value="1"/>
</dbReference>
<name>A0A2N3L6R6_9PROT</name>
<dbReference type="InterPro" id="IPR000700">
    <property type="entry name" value="PAS-assoc_C"/>
</dbReference>
<dbReference type="PROSITE" id="PS50887">
    <property type="entry name" value="GGDEF"/>
    <property type="match status" value="1"/>
</dbReference>
<gene>
    <name evidence="6" type="ORF">COO92_11610</name>
</gene>
<feature type="domain" description="Response regulatory" evidence="2">
    <location>
        <begin position="6"/>
        <end position="121"/>
    </location>
</feature>
<dbReference type="Proteomes" id="UP000233332">
    <property type="component" value="Unassembled WGS sequence"/>
</dbReference>
<dbReference type="NCBIfam" id="TIGR00254">
    <property type="entry name" value="GGDEF"/>
    <property type="match status" value="1"/>
</dbReference>
<dbReference type="CDD" id="cd01949">
    <property type="entry name" value="GGDEF"/>
    <property type="match status" value="1"/>
</dbReference>
<feature type="domain" description="GGDEF" evidence="5">
    <location>
        <begin position="414"/>
        <end position="547"/>
    </location>
</feature>
<dbReference type="Gene3D" id="3.30.70.270">
    <property type="match status" value="1"/>
</dbReference>
<dbReference type="PROSITE" id="PS50883">
    <property type="entry name" value="EAL"/>
    <property type="match status" value="1"/>
</dbReference>
<dbReference type="InterPro" id="IPR000014">
    <property type="entry name" value="PAS"/>
</dbReference>
<dbReference type="PROSITE" id="PS50110">
    <property type="entry name" value="RESPONSE_REGULATORY"/>
    <property type="match status" value="1"/>
</dbReference>
<dbReference type="PROSITE" id="PS50113">
    <property type="entry name" value="PAC"/>
    <property type="match status" value="2"/>
</dbReference>
<dbReference type="InterPro" id="IPR035965">
    <property type="entry name" value="PAS-like_dom_sf"/>
</dbReference>
<dbReference type="Gene3D" id="3.20.20.450">
    <property type="entry name" value="EAL domain"/>
    <property type="match status" value="1"/>
</dbReference>
<dbReference type="SUPFAM" id="SSF55785">
    <property type="entry name" value="PYP-like sensor domain (PAS domain)"/>
    <property type="match status" value="2"/>
</dbReference>
<protein>
    <submittedName>
        <fullName evidence="6">Two-component system response regulator</fullName>
    </submittedName>
</protein>
<dbReference type="NCBIfam" id="TIGR00229">
    <property type="entry name" value="sensory_box"/>
    <property type="match status" value="1"/>
</dbReference>
<feature type="domain" description="PAC" evidence="3">
    <location>
        <begin position="208"/>
        <end position="260"/>
    </location>
</feature>
<evidence type="ECO:0000313" key="7">
    <source>
        <dbReference type="Proteomes" id="UP000233332"/>
    </source>
</evidence>
<dbReference type="Pfam" id="PF00990">
    <property type="entry name" value="GGDEF"/>
    <property type="match status" value="1"/>
</dbReference>
<dbReference type="Pfam" id="PF13426">
    <property type="entry name" value="PAS_9"/>
    <property type="match status" value="1"/>
</dbReference>
<dbReference type="PANTHER" id="PTHR44757:SF2">
    <property type="entry name" value="BIOFILM ARCHITECTURE MAINTENANCE PROTEIN MBAA"/>
    <property type="match status" value="1"/>
</dbReference>
<dbReference type="SMART" id="SM00052">
    <property type="entry name" value="EAL"/>
    <property type="match status" value="1"/>
</dbReference>
<organism evidence="6 7">
    <name type="scientific">Thalassospira lohafexi</name>
    <dbReference type="NCBI Taxonomy" id="744227"/>
    <lineage>
        <taxon>Bacteria</taxon>
        <taxon>Pseudomonadati</taxon>
        <taxon>Pseudomonadota</taxon>
        <taxon>Alphaproteobacteria</taxon>
        <taxon>Rhodospirillales</taxon>
        <taxon>Thalassospiraceae</taxon>
        <taxon>Thalassospira</taxon>
    </lineage>
</organism>
<dbReference type="RefSeq" id="WP_101302253.1">
    <property type="nucleotide sequence ID" value="NZ_NXGX01000004.1"/>
</dbReference>
<evidence type="ECO:0000313" key="6">
    <source>
        <dbReference type="EMBL" id="PKR58380.1"/>
    </source>
</evidence>
<dbReference type="CDD" id="cd17534">
    <property type="entry name" value="REC_DC-like"/>
    <property type="match status" value="1"/>
</dbReference>
<comment type="caution">
    <text evidence="6">The sequence shown here is derived from an EMBL/GenBank/DDBJ whole genome shotgun (WGS) entry which is preliminary data.</text>
</comment>
<dbReference type="SUPFAM" id="SSF141868">
    <property type="entry name" value="EAL domain-like"/>
    <property type="match status" value="1"/>
</dbReference>
<keyword evidence="7" id="KW-1185">Reference proteome</keyword>
<evidence type="ECO:0000259" key="5">
    <source>
        <dbReference type="PROSITE" id="PS50887"/>
    </source>
</evidence>
<accession>A0A2N3L6R6</accession>
<evidence type="ECO:0000259" key="2">
    <source>
        <dbReference type="PROSITE" id="PS50110"/>
    </source>
</evidence>
<dbReference type="PANTHER" id="PTHR44757">
    <property type="entry name" value="DIGUANYLATE CYCLASE DGCP"/>
    <property type="match status" value="1"/>
</dbReference>
<dbReference type="InterPro" id="IPR035919">
    <property type="entry name" value="EAL_sf"/>
</dbReference>
<dbReference type="InterPro" id="IPR013655">
    <property type="entry name" value="PAS_fold_3"/>
</dbReference>
<feature type="domain" description="EAL" evidence="4">
    <location>
        <begin position="556"/>
        <end position="809"/>
    </location>
</feature>
<keyword evidence="1" id="KW-0597">Phosphoprotein</keyword>
<dbReference type="AlphaFoldDB" id="A0A2N3L6R6"/>
<feature type="modified residue" description="4-aspartylphosphate" evidence="1">
    <location>
        <position position="56"/>
    </location>
</feature>
<dbReference type="Pfam" id="PF00563">
    <property type="entry name" value="EAL"/>
    <property type="match status" value="1"/>
</dbReference>
<dbReference type="SMART" id="SM00267">
    <property type="entry name" value="GGDEF"/>
    <property type="match status" value="1"/>
</dbReference>
<dbReference type="InterPro" id="IPR029787">
    <property type="entry name" value="Nucleotide_cyclase"/>
</dbReference>
<proteinExistence type="predicted"/>
<reference evidence="6 7" key="1">
    <citation type="submission" date="2017-09" db="EMBL/GenBank/DDBJ databases">
        <title>Biodiversity and function of Thalassospira species in the particle-attached aromatic-hydrocarbon-degrading consortia from the surface seawater of the China South Sea.</title>
        <authorList>
            <person name="Dong C."/>
            <person name="Lai Q."/>
            <person name="Shao Z."/>
        </authorList>
    </citation>
    <scope>NUCLEOTIDE SEQUENCE [LARGE SCALE GENOMIC DNA]</scope>
    <source>
        <strain evidence="6 7">139Z-12</strain>
    </source>
</reference>
<dbReference type="InterPro" id="IPR001610">
    <property type="entry name" value="PAC"/>
</dbReference>
<dbReference type="Gene3D" id="3.40.50.2300">
    <property type="match status" value="1"/>
</dbReference>
<feature type="domain" description="PAC" evidence="3">
    <location>
        <begin position="330"/>
        <end position="382"/>
    </location>
</feature>
<dbReference type="InterPro" id="IPR001633">
    <property type="entry name" value="EAL_dom"/>
</dbReference>
<dbReference type="InterPro" id="IPR000160">
    <property type="entry name" value="GGDEF_dom"/>
</dbReference>
<dbReference type="InterPro" id="IPR011006">
    <property type="entry name" value="CheY-like_superfamily"/>
</dbReference>
<dbReference type="GO" id="GO:0000160">
    <property type="term" value="P:phosphorelay signal transduction system"/>
    <property type="evidence" value="ECO:0007669"/>
    <property type="project" value="InterPro"/>
</dbReference>
<evidence type="ECO:0000256" key="1">
    <source>
        <dbReference type="PROSITE-ProRule" id="PRU00169"/>
    </source>
</evidence>
<dbReference type="SMART" id="SM00448">
    <property type="entry name" value="REC"/>
    <property type="match status" value="1"/>
</dbReference>
<evidence type="ECO:0000259" key="3">
    <source>
        <dbReference type="PROSITE" id="PS50113"/>
    </source>
</evidence>
<dbReference type="SMART" id="SM00086">
    <property type="entry name" value="PAC"/>
    <property type="match status" value="2"/>
</dbReference>
<dbReference type="EMBL" id="NXGX01000004">
    <property type="protein sequence ID" value="PKR58380.1"/>
    <property type="molecule type" value="Genomic_DNA"/>
</dbReference>
<evidence type="ECO:0000259" key="4">
    <source>
        <dbReference type="PROSITE" id="PS50883"/>
    </source>
</evidence>
<dbReference type="InterPro" id="IPR001789">
    <property type="entry name" value="Sig_transdc_resp-reg_receiver"/>
</dbReference>
<dbReference type="CDD" id="cd00130">
    <property type="entry name" value="PAS"/>
    <property type="match status" value="2"/>
</dbReference>
<sequence>MPKTVHVMIVEDERVIALHLRKQLEKLGYDRTSAHSAGYDALKAIERDPPDIILMDIRIDGDIDGIETAAGIPPDLMIPVIYLSAHSEDATLARAKKTRPYGFLLKPFSERELHATIQMALERRVAEMALRESQQRLSLAMSAAQMSCWEIDVNTREMHSTGLGNFQTPQETETVTETWDAFLDRVESEDRDSVRKAFTYAVQHGDFYDVVFRSINAHKEQRWLRARGKSFSNDRNGTHRIIGMMQDITDQRMTNDKLREAMAVYETTQDGILILDPDLNVTNANKAYYHITGTGPKGTLNKPPYFLAPEEYSAGFYQDLFHTLRHRRHWHRDIETRNIQGNPISLATQIIAVEDDDGELTHFVAIVSDRTAIRQAEQELHYLAQYDGLTSLPNRLLATDRLNRAIERSEPVGARVACLFLDIDDFKNINDTLGHAAGDQVLLIASTRIKAVTERADTIARLGGDEFMIIRENIQNATAAANLAMKIISELQRPFYIIGHELTLSASIGISLYPDNALSPQDLIRLADTAMYAAKDRGRRTYAFYQSEMTETATRYMTRSLELRRGLENNELVLYYQPQMNAHTGDLVGVEALLRWNHPTSGLLGPHEIIPVAEQSGLIIEIGDWVLREACLQARRWQDELDQKITMAVNVSVRQLKMPNFAETVQHALAVAGLPAEYLEIEITESMIQDETSMIRMLHELREVGVSLAIDDFGTGYSCLRSIKSLPIKRIKIDRAFVKDLPGKADDAALVEAMLAMASSLGLHTTVEGVETEEQYHFLREMGCTDLQGFLFSKPVPADAVFADKAAKKQSNSNIS</sequence>
<dbReference type="Pfam" id="PF08447">
    <property type="entry name" value="PAS_3"/>
    <property type="match status" value="1"/>
</dbReference>
<dbReference type="Pfam" id="PF00072">
    <property type="entry name" value="Response_reg"/>
    <property type="match status" value="1"/>
</dbReference>
<dbReference type="Gene3D" id="3.30.450.20">
    <property type="entry name" value="PAS domain"/>
    <property type="match status" value="2"/>
</dbReference>
<dbReference type="SMART" id="SM00091">
    <property type="entry name" value="PAS"/>
    <property type="match status" value="1"/>
</dbReference>
<dbReference type="InterPro" id="IPR043128">
    <property type="entry name" value="Rev_trsase/Diguanyl_cyclase"/>
</dbReference>